<reference evidence="2 3" key="1">
    <citation type="submission" date="2019-09" db="EMBL/GenBank/DDBJ databases">
        <authorList>
            <person name="Kevbrin V."/>
            <person name="Grouzdev D.S."/>
        </authorList>
    </citation>
    <scope>NUCLEOTIDE SEQUENCE [LARGE SCALE GENOMIC DNA]</scope>
    <source>
        <strain evidence="2 3">G-192</strain>
    </source>
</reference>
<comment type="caution">
    <text evidence="2">The sequence shown here is derived from an EMBL/GenBank/DDBJ whole genome shotgun (WGS) entry which is preliminary data.</text>
</comment>
<dbReference type="AlphaFoldDB" id="A0A5M6ZK83"/>
<evidence type="ECO:0000313" key="3">
    <source>
        <dbReference type="Proteomes" id="UP000325122"/>
    </source>
</evidence>
<name>A0A5M6ZK83_9PROT</name>
<evidence type="ECO:0000313" key="2">
    <source>
        <dbReference type="EMBL" id="KAA5805219.1"/>
    </source>
</evidence>
<dbReference type="RefSeq" id="WP_150022250.1">
    <property type="nucleotide sequence ID" value="NZ_VWOJ01000001.1"/>
</dbReference>
<organism evidence="2 3">
    <name type="scientific">Alkalicaulis satelles</name>
    <dbReference type="NCBI Taxonomy" id="2609175"/>
    <lineage>
        <taxon>Bacteria</taxon>
        <taxon>Pseudomonadati</taxon>
        <taxon>Pseudomonadota</taxon>
        <taxon>Alphaproteobacteria</taxon>
        <taxon>Maricaulales</taxon>
        <taxon>Maricaulaceae</taxon>
        <taxon>Alkalicaulis</taxon>
    </lineage>
</organism>
<feature type="transmembrane region" description="Helical" evidence="1">
    <location>
        <begin position="41"/>
        <end position="70"/>
    </location>
</feature>
<protein>
    <submittedName>
        <fullName evidence="2">Uncharacterized protein</fullName>
    </submittedName>
</protein>
<dbReference type="EMBL" id="VWOJ01000001">
    <property type="protein sequence ID" value="KAA5805219.1"/>
    <property type="molecule type" value="Genomic_DNA"/>
</dbReference>
<gene>
    <name evidence="2" type="ORF">F1654_04340</name>
</gene>
<proteinExistence type="predicted"/>
<dbReference type="Proteomes" id="UP000325122">
    <property type="component" value="Unassembled WGS sequence"/>
</dbReference>
<sequence length="112" mass="12529">MRRFQNWPDARIRQEFHLLSLRLSQINGRLEGLKDHRTPGLIALLGGAGVVLASGPVSYLFGLIGVLGALEQLRVSARTYNDERALRRELAEIGADIIDLEIEARHRGYTLP</sequence>
<keyword evidence="1" id="KW-0812">Transmembrane</keyword>
<keyword evidence="3" id="KW-1185">Reference proteome</keyword>
<accession>A0A5M6ZK83</accession>
<evidence type="ECO:0000256" key="1">
    <source>
        <dbReference type="SAM" id="Phobius"/>
    </source>
</evidence>
<keyword evidence="1" id="KW-1133">Transmembrane helix</keyword>
<keyword evidence="1" id="KW-0472">Membrane</keyword>